<dbReference type="VEuPathDB" id="FungiDB:BDBG_03555"/>
<feature type="compositionally biased region" description="Basic and acidic residues" evidence="8">
    <location>
        <begin position="245"/>
        <end position="261"/>
    </location>
</feature>
<dbReference type="Gene3D" id="2.60.40.3960">
    <property type="entry name" value="Velvet domain"/>
    <property type="match status" value="1"/>
</dbReference>
<dbReference type="GO" id="GO:0034250">
    <property type="term" value="P:positive regulation of amide metabolic process"/>
    <property type="evidence" value="ECO:0007669"/>
    <property type="project" value="UniProtKB-ARBA"/>
</dbReference>
<dbReference type="GeneID" id="8505451"/>
<feature type="region of interest" description="Disordered" evidence="8">
    <location>
        <begin position="163"/>
        <end position="187"/>
    </location>
</feature>
<evidence type="ECO:0000313" key="12">
    <source>
        <dbReference type="Proteomes" id="UP000002038"/>
    </source>
</evidence>
<feature type="domain" description="Velvet" evidence="9">
    <location>
        <begin position="25"/>
        <end position="235"/>
    </location>
</feature>
<evidence type="ECO:0000256" key="4">
    <source>
        <dbReference type="ARBA" id="ARBA00023015"/>
    </source>
</evidence>
<evidence type="ECO:0000256" key="7">
    <source>
        <dbReference type="ARBA" id="ARBA00038005"/>
    </source>
</evidence>
<dbReference type="PANTHER" id="PTHR33572">
    <property type="entry name" value="SPORE DEVELOPMENT REGULATOR VOSA"/>
    <property type="match status" value="1"/>
</dbReference>
<keyword evidence="4" id="KW-0805">Transcription regulation</keyword>
<dbReference type="GO" id="GO:0005634">
    <property type="term" value="C:nucleus"/>
    <property type="evidence" value="ECO:0007669"/>
    <property type="project" value="UniProtKB-SubCell"/>
</dbReference>
<protein>
    <submittedName>
        <fullName evidence="10 11">Sexual development activator VeA</fullName>
    </submittedName>
</protein>
<dbReference type="KEGG" id="bgh:BDBG_03555"/>
<dbReference type="Proteomes" id="UP000002038">
    <property type="component" value="Unassembled WGS sequence"/>
</dbReference>
<evidence type="ECO:0000256" key="1">
    <source>
        <dbReference type="ARBA" id="ARBA00004123"/>
    </source>
</evidence>
<evidence type="ECO:0000256" key="3">
    <source>
        <dbReference type="ARBA" id="ARBA00022490"/>
    </source>
</evidence>
<comment type="similarity">
    <text evidence="7">Belongs to the velvet family. VeA subfamily.</text>
</comment>
<dbReference type="GO" id="GO:0051176">
    <property type="term" value="P:positive regulation of sulfur metabolic process"/>
    <property type="evidence" value="ECO:0007669"/>
    <property type="project" value="UniProtKB-ARBA"/>
</dbReference>
<dbReference type="GO" id="GO:0043455">
    <property type="term" value="P:regulation of secondary metabolic process"/>
    <property type="evidence" value="ECO:0007669"/>
    <property type="project" value="UniProtKB-ARBA"/>
</dbReference>
<dbReference type="InterPro" id="IPR037525">
    <property type="entry name" value="Velvet_dom"/>
</dbReference>
<keyword evidence="6" id="KW-0539">Nucleus</keyword>
<sequence length="601" mass="67120">MATKASILHPPNETEHTMSRVTQEGKKLTYHLKVIQQPERARACGAGAKSSADRRPVDPPPVVELRVYESDLNDQHKTDVTFSYNANFFLFATLEWARPIAHGRVQTQTPSCPVLTGVPVAGIAYLDRPTQAGYFIFPDLSVRHEGLYRLNFNLYEEMKEPKHADKGGLVPHHPQNHLVPSTPSKPRSPHQFLHFRLVVKSVPFTVYSAKKFPGLAESTTLSRIVAEQGCRVRIRRDVRMRRREPKPNKDYGAYDDRHRATPDPYPGTPIERPRSTSNASIDDPYRYPTAPPQVQPSPEYGYHHPSHQQPSPVPTAAPHLLLSFGAHAQYHVPPPPLHAAAAHPAAPSTAYPSPHLGYVHTRQISGGSEYDPLGQKYSQYPPTSPHSDVYDQSKPSMPMNPSMDHPPYQQMSYDQRLADPKLYNPPSQLHHAPPPPPPQQQQHQHQHQHQPPPSSAAVAQTTPHRTPAKPTILPPTPSCLSVEIDPAAEADDTIFSATRTRRGWVLDEKPGPAKRTRDTSEHDHQPLRNGQRPVMSGDERGSGELSETSGGSDDEVMMYRRADGRTVWKHRASANSKGKEVNIPRDLDLVPRRAEVCPLLE</sequence>
<dbReference type="AlphaFoldDB" id="A0A179UJW2"/>
<evidence type="ECO:0000313" key="10">
    <source>
        <dbReference type="EMBL" id="OAT07498.1"/>
    </source>
</evidence>
<name>A0A179UJW2_BLAGS</name>
<evidence type="ECO:0000256" key="5">
    <source>
        <dbReference type="ARBA" id="ARBA00023163"/>
    </source>
</evidence>
<dbReference type="GO" id="GO:0005737">
    <property type="term" value="C:cytoplasm"/>
    <property type="evidence" value="ECO:0007669"/>
    <property type="project" value="UniProtKB-SubCell"/>
</dbReference>
<dbReference type="RefSeq" id="XP_002626391.2">
    <property type="nucleotide sequence ID" value="XM_002626345.2"/>
</dbReference>
<gene>
    <name evidence="10" type="ORF">BDBG_03555</name>
</gene>
<proteinExistence type="inferred from homology"/>
<feature type="region of interest" description="Disordered" evidence="8">
    <location>
        <begin position="353"/>
        <end position="558"/>
    </location>
</feature>
<evidence type="ECO:0000313" key="11">
    <source>
        <dbReference type="EMBL" id="OAT07499.1"/>
    </source>
</evidence>
<keyword evidence="12" id="KW-1185">Reference proteome</keyword>
<dbReference type="STRING" id="559298.A0A179UJW2"/>
<feature type="region of interest" description="Disordered" evidence="8">
    <location>
        <begin position="237"/>
        <end position="317"/>
    </location>
</feature>
<evidence type="ECO:0000256" key="8">
    <source>
        <dbReference type="SAM" id="MobiDB-lite"/>
    </source>
</evidence>
<dbReference type="PANTHER" id="PTHR33572:SF14">
    <property type="entry name" value="DEVELOPMENTAL AND SECONDARY METABOLISM REGULATOR VEA"/>
    <property type="match status" value="1"/>
</dbReference>
<organism evidence="10 12">
    <name type="scientific">Blastomyces gilchristii (strain SLH14081)</name>
    <name type="common">Blastomyces dermatitidis</name>
    <dbReference type="NCBI Taxonomy" id="559298"/>
    <lineage>
        <taxon>Eukaryota</taxon>
        <taxon>Fungi</taxon>
        <taxon>Dikarya</taxon>
        <taxon>Ascomycota</taxon>
        <taxon>Pezizomycotina</taxon>
        <taxon>Eurotiomycetes</taxon>
        <taxon>Eurotiomycetidae</taxon>
        <taxon>Onygenales</taxon>
        <taxon>Ajellomycetaceae</taxon>
        <taxon>Blastomyces</taxon>
    </lineage>
</organism>
<evidence type="ECO:0000259" key="9">
    <source>
        <dbReference type="PROSITE" id="PS51821"/>
    </source>
</evidence>
<evidence type="ECO:0000256" key="2">
    <source>
        <dbReference type="ARBA" id="ARBA00004496"/>
    </source>
</evidence>
<accession>A0A179UJW2</accession>
<keyword evidence="3" id="KW-0963">Cytoplasm</keyword>
<reference evidence="10" key="1">
    <citation type="submission" date="2009-02" db="EMBL/GenBank/DDBJ databases">
        <title>The Genome Sequence of Blastomyces dermatitidis strain SLH14081.</title>
        <authorList>
            <consortium name="The Broad Institute Genome Sequencing Platform"/>
            <consortium name="Broad Institute Microbial Sequencing Center."/>
            <person name="Champion M."/>
            <person name="Cuomo C."/>
            <person name="Ma L.-J."/>
            <person name="Henn M.R."/>
            <person name="Klein B."/>
            <person name="Goldman B."/>
            <person name="Young S."/>
            <person name="Kodira C.D."/>
            <person name="Zeng Q."/>
            <person name="Koehrsen M."/>
            <person name="Alvarado L."/>
            <person name="Berlin A.M."/>
            <person name="Heiman D.I."/>
            <person name="Hepburn T.A."/>
            <person name="Saif S."/>
            <person name="Shea T.D."/>
            <person name="Shenoy N."/>
            <person name="Sykes S."/>
            <person name="Galagan J."/>
            <person name="Nusbaum C."/>
            <person name="Birren B."/>
        </authorList>
    </citation>
    <scope>NUCLEOTIDE SEQUENCE</scope>
    <source>
        <strain evidence="10">SLH14081</strain>
    </source>
</reference>
<dbReference type="InterPro" id="IPR038491">
    <property type="entry name" value="Velvet_dom_sf"/>
</dbReference>
<dbReference type="EMBL" id="GG657452">
    <property type="protein sequence ID" value="OAT07499.1"/>
    <property type="molecule type" value="Genomic_DNA"/>
</dbReference>
<feature type="compositionally biased region" description="Basic and acidic residues" evidence="8">
    <location>
        <begin position="504"/>
        <end position="526"/>
    </location>
</feature>
<dbReference type="InterPro" id="IPR021740">
    <property type="entry name" value="Velvet"/>
</dbReference>
<reference evidence="12" key="2">
    <citation type="journal article" date="2015" name="PLoS Genet.">
        <title>The dynamic genome and transcriptome of the human fungal pathogen Blastomyces and close relative Emmonsia.</title>
        <authorList>
            <person name="Munoz J.F."/>
            <person name="Gauthier G.M."/>
            <person name="Desjardins C.A."/>
            <person name="Gallo J.E."/>
            <person name="Holder J."/>
            <person name="Sullivan T.D."/>
            <person name="Marty A.J."/>
            <person name="Carmen J.C."/>
            <person name="Chen Z."/>
            <person name="Ding L."/>
            <person name="Gujja S."/>
            <person name="Magrini V."/>
            <person name="Misas E."/>
            <person name="Mitreva M."/>
            <person name="Priest M."/>
            <person name="Saif S."/>
            <person name="Whiston E.A."/>
            <person name="Young S."/>
            <person name="Zeng Q."/>
            <person name="Goldman W.E."/>
            <person name="Mardis E.R."/>
            <person name="Taylor J.W."/>
            <person name="McEwen J.G."/>
            <person name="Clay O.K."/>
            <person name="Klein B.S."/>
            <person name="Cuomo C.A."/>
        </authorList>
    </citation>
    <scope>NUCLEOTIDE SEQUENCE [LARGE SCALE GENOMIC DNA]</scope>
    <source>
        <strain evidence="12">SLH14081</strain>
    </source>
</reference>
<dbReference type="OrthoDB" id="5384689at2759"/>
<keyword evidence="5" id="KW-0804">Transcription</keyword>
<dbReference type="FunFam" id="2.60.40.3960:FF:000001">
    <property type="entry name" value="Sexual development activator VeA"/>
    <property type="match status" value="1"/>
</dbReference>
<dbReference type="Pfam" id="PF11754">
    <property type="entry name" value="Velvet"/>
    <property type="match status" value="2"/>
</dbReference>
<evidence type="ECO:0000256" key="6">
    <source>
        <dbReference type="ARBA" id="ARBA00023242"/>
    </source>
</evidence>
<dbReference type="EMBL" id="GG657452">
    <property type="protein sequence ID" value="OAT07498.1"/>
    <property type="molecule type" value="Genomic_DNA"/>
</dbReference>
<comment type="subcellular location">
    <subcellularLocation>
        <location evidence="2">Cytoplasm</location>
    </subcellularLocation>
    <subcellularLocation>
        <location evidence="1">Nucleus</location>
    </subcellularLocation>
</comment>
<dbReference type="PROSITE" id="PS51821">
    <property type="entry name" value="VELVET"/>
    <property type="match status" value="1"/>
</dbReference>
<dbReference type="RefSeq" id="XP_031577806.1">
    <property type="nucleotide sequence ID" value="XM_031721301.1"/>
</dbReference>